<dbReference type="Gene3D" id="1.25.40.10">
    <property type="entry name" value="Tetratricopeptide repeat domain"/>
    <property type="match status" value="1"/>
</dbReference>
<dbReference type="Proteomes" id="UP000579647">
    <property type="component" value="Unassembled WGS sequence"/>
</dbReference>
<accession>A0A840WH40</accession>
<organism evidence="1 2">
    <name type="scientific">Nocardiopsis metallicus</name>
    <dbReference type="NCBI Taxonomy" id="179819"/>
    <lineage>
        <taxon>Bacteria</taxon>
        <taxon>Bacillati</taxon>
        <taxon>Actinomycetota</taxon>
        <taxon>Actinomycetes</taxon>
        <taxon>Streptosporangiales</taxon>
        <taxon>Nocardiopsidaceae</taxon>
        <taxon>Nocardiopsis</taxon>
    </lineage>
</organism>
<comment type="caution">
    <text evidence="1">The sequence shown here is derived from an EMBL/GenBank/DDBJ whole genome shotgun (WGS) entry which is preliminary data.</text>
</comment>
<name>A0A840WH40_9ACTN</name>
<dbReference type="AlphaFoldDB" id="A0A840WH40"/>
<dbReference type="InterPro" id="IPR011990">
    <property type="entry name" value="TPR-like_helical_dom_sf"/>
</dbReference>
<keyword evidence="2" id="KW-1185">Reference proteome</keyword>
<protein>
    <recommendedName>
        <fullName evidence="3">Transcriptional regulator</fullName>
    </recommendedName>
</protein>
<evidence type="ECO:0000313" key="2">
    <source>
        <dbReference type="Proteomes" id="UP000579647"/>
    </source>
</evidence>
<dbReference type="EMBL" id="JACHDO010000001">
    <property type="protein sequence ID" value="MBB5494783.1"/>
    <property type="molecule type" value="Genomic_DNA"/>
</dbReference>
<evidence type="ECO:0008006" key="3">
    <source>
        <dbReference type="Google" id="ProtNLM"/>
    </source>
</evidence>
<dbReference type="SUPFAM" id="SSF48452">
    <property type="entry name" value="TPR-like"/>
    <property type="match status" value="1"/>
</dbReference>
<sequence>MISNIISHKPGLKSIDRIEQALEGLGAPLTRQQNPLLWERPTTARTQEQPPQPVPDVETLLPTHDLPQELHVGRGRRISHTTVDRLMTRVHALRLADDVIAGNDLIGPAQRELSIATALLDQSTHTDKVGRSLRVAVGELAQITGWIASDAGQHHRAETIYRLGLDAAREANDTTLAAQIAGSLAYQWTNTGHEGRGAELAVAALAEAGEHAPARARALYWDRVAWAHTKRKDARTAMWALAKASEALSQHRPQAEAPDWLYWVDEDELQIMEARVYTELHRPLRAVPLLNRVLARYDTTHGRELALYLSWLAVAYADANEPEEAATVAERMTELSRGLGSERTAERTRAVHRALERFRALPEVCDVLTPSDR</sequence>
<gene>
    <name evidence="1" type="ORF">HNR07_005920</name>
</gene>
<proteinExistence type="predicted"/>
<evidence type="ECO:0000313" key="1">
    <source>
        <dbReference type="EMBL" id="MBB5494783.1"/>
    </source>
</evidence>
<reference evidence="1 2" key="1">
    <citation type="submission" date="2020-08" db="EMBL/GenBank/DDBJ databases">
        <title>Sequencing the genomes of 1000 actinobacteria strains.</title>
        <authorList>
            <person name="Klenk H.-P."/>
        </authorList>
    </citation>
    <scope>NUCLEOTIDE SEQUENCE [LARGE SCALE GENOMIC DNA]</scope>
    <source>
        <strain evidence="1 2">DSM 44598</strain>
    </source>
</reference>
<dbReference type="RefSeq" id="WP_246420559.1">
    <property type="nucleotide sequence ID" value="NZ_BAAAKM010000063.1"/>
</dbReference>